<protein>
    <submittedName>
        <fullName evidence="5">Glycerate 2-kinase</fullName>
    </submittedName>
</protein>
<dbReference type="SUPFAM" id="SSF110738">
    <property type="entry name" value="Glycerate kinase I"/>
    <property type="match status" value="1"/>
</dbReference>
<sequence length="383" mass="40014">MSLRILIAPDKFKGALSGQQAAEAMASGIRSVLPSAALDLCPIADGGEGFMATLAPAMRGRWVSCPSLDALEREIESTYLLADTRQGRVAVIEMAETAGLWRLAEDERDPLRASTRGVGIQMLHAIQQRGVDRIVLGIGGSATNDGGCGMAHALGYRFLDKDGAEFDPLPARLSKLARIDDSRVVKMPPITVACDVENPLLGDKGATAIFSPQKGSTEETRPLLEAALARLVEVTKATDASLDPGSGAAGGLGFGLLHFTGARLVPGFDLLAKLLELEERVAAADIVITGEGSIDHQSLSGKGPICIARMARARGKIAGAFCGLADEVARGSGEFDFLVALADTGKSIPELIANASNELAQAAAQPGLYDPDAYSQPSELPTR</sequence>
<keyword evidence="2 4" id="KW-0808">Transferase</keyword>
<keyword evidence="3 4" id="KW-0418">Kinase</keyword>
<evidence type="ECO:0000313" key="6">
    <source>
        <dbReference type="Proteomes" id="UP001476282"/>
    </source>
</evidence>
<dbReference type="PANTHER" id="PTHR21599:SF0">
    <property type="entry name" value="GLYCERATE KINASE"/>
    <property type="match status" value="1"/>
</dbReference>
<reference evidence="5 6" key="1">
    <citation type="submission" date="2024-02" db="EMBL/GenBank/DDBJ databases">
        <title>Haloferula sargassicola NBRC 104335.</title>
        <authorList>
            <person name="Ichikawa N."/>
            <person name="Katano-Makiyama Y."/>
            <person name="Hidaka K."/>
        </authorList>
    </citation>
    <scope>NUCLEOTIDE SEQUENCE [LARGE SCALE GENOMIC DNA]</scope>
    <source>
        <strain evidence="5 6">NBRC 104335</strain>
    </source>
</reference>
<comment type="similarity">
    <text evidence="1 4">Belongs to the glycerate kinase type-1 family.</text>
</comment>
<dbReference type="InterPro" id="IPR018197">
    <property type="entry name" value="Glycerate_kinase_RE-like"/>
</dbReference>
<dbReference type="PIRSF" id="PIRSF006078">
    <property type="entry name" value="GlxK"/>
    <property type="match status" value="1"/>
</dbReference>
<comment type="caution">
    <text evidence="5">The sequence shown here is derived from an EMBL/GenBank/DDBJ whole genome shotgun (WGS) entry which is preliminary data.</text>
</comment>
<evidence type="ECO:0000256" key="4">
    <source>
        <dbReference type="PIRNR" id="PIRNR006078"/>
    </source>
</evidence>
<accession>A0ABP9UIM6</accession>
<dbReference type="Proteomes" id="UP001476282">
    <property type="component" value="Unassembled WGS sequence"/>
</dbReference>
<evidence type="ECO:0000256" key="3">
    <source>
        <dbReference type="ARBA" id="ARBA00022777"/>
    </source>
</evidence>
<gene>
    <name evidence="5" type="primary">garK</name>
    <name evidence="5" type="ORF">Hsar01_00702</name>
</gene>
<dbReference type="EMBL" id="BAABRI010000003">
    <property type="protein sequence ID" value="GAA5481493.1"/>
    <property type="molecule type" value="Genomic_DNA"/>
</dbReference>
<dbReference type="Gene3D" id="3.90.1510.10">
    <property type="entry name" value="Glycerate kinase, domain 2"/>
    <property type="match status" value="1"/>
</dbReference>
<proteinExistence type="inferred from homology"/>
<dbReference type="Pfam" id="PF02595">
    <property type="entry name" value="Gly_kinase"/>
    <property type="match status" value="1"/>
</dbReference>
<evidence type="ECO:0000256" key="2">
    <source>
        <dbReference type="ARBA" id="ARBA00022679"/>
    </source>
</evidence>
<evidence type="ECO:0000256" key="1">
    <source>
        <dbReference type="ARBA" id="ARBA00006284"/>
    </source>
</evidence>
<dbReference type="PANTHER" id="PTHR21599">
    <property type="entry name" value="GLYCERATE KINASE"/>
    <property type="match status" value="1"/>
</dbReference>
<dbReference type="Gene3D" id="3.40.50.10350">
    <property type="entry name" value="Glycerate kinase, domain 1"/>
    <property type="match status" value="1"/>
</dbReference>
<organism evidence="5 6">
    <name type="scientific">Haloferula sargassicola</name>
    <dbReference type="NCBI Taxonomy" id="490096"/>
    <lineage>
        <taxon>Bacteria</taxon>
        <taxon>Pseudomonadati</taxon>
        <taxon>Verrucomicrobiota</taxon>
        <taxon>Verrucomicrobiia</taxon>
        <taxon>Verrucomicrobiales</taxon>
        <taxon>Verrucomicrobiaceae</taxon>
        <taxon>Haloferula</taxon>
    </lineage>
</organism>
<dbReference type="RefSeq" id="WP_353565644.1">
    <property type="nucleotide sequence ID" value="NZ_BAABRI010000003.1"/>
</dbReference>
<dbReference type="InterPro" id="IPR036129">
    <property type="entry name" value="Glycerate_kinase_sf"/>
</dbReference>
<dbReference type="InterPro" id="IPR004381">
    <property type="entry name" value="Glycerate_kinase"/>
</dbReference>
<evidence type="ECO:0000313" key="5">
    <source>
        <dbReference type="EMBL" id="GAA5481493.1"/>
    </source>
</evidence>
<dbReference type="NCBIfam" id="TIGR00045">
    <property type="entry name" value="glycerate kinase"/>
    <property type="match status" value="1"/>
</dbReference>
<keyword evidence="6" id="KW-1185">Reference proteome</keyword>
<name>A0ABP9UIM6_9BACT</name>
<dbReference type="InterPro" id="IPR018193">
    <property type="entry name" value="Glyc_kinase_flavodox-like_fold"/>
</dbReference>